<evidence type="ECO:0000313" key="8">
    <source>
        <dbReference type="EMBL" id="OQX90861.1"/>
    </source>
</evidence>
<keyword evidence="6" id="KW-0234">DNA repair</keyword>
<dbReference type="GO" id="GO:0005524">
    <property type="term" value="F:ATP binding"/>
    <property type="evidence" value="ECO:0007669"/>
    <property type="project" value="UniProtKB-UniRule"/>
</dbReference>
<dbReference type="InterPro" id="IPR027417">
    <property type="entry name" value="P-loop_NTPase"/>
</dbReference>
<dbReference type="GO" id="GO:0009432">
    <property type="term" value="P:SOS response"/>
    <property type="evidence" value="ECO:0007669"/>
    <property type="project" value="UniProtKB-UniRule"/>
</dbReference>
<name>A0A1W9S1Y1_9BACT</name>
<dbReference type="Gene3D" id="1.20.1050.90">
    <property type="entry name" value="RecF/RecN/SMC, N-terminal domain"/>
    <property type="match status" value="1"/>
</dbReference>
<organism evidence="8 9">
    <name type="scientific">Candidatus Coatesbacteria bacterium 4484_99</name>
    <dbReference type="NCBI Taxonomy" id="1970774"/>
    <lineage>
        <taxon>Bacteria</taxon>
        <taxon>Candidatus Coatesiibacteriota</taxon>
    </lineage>
</organism>
<feature type="binding site" evidence="6">
    <location>
        <begin position="30"/>
        <end position="37"/>
    </location>
    <ligand>
        <name>ATP</name>
        <dbReference type="ChEBI" id="CHEBI:30616"/>
    </ligand>
</feature>
<dbReference type="Pfam" id="PF02463">
    <property type="entry name" value="SMC_N"/>
    <property type="match status" value="1"/>
</dbReference>
<dbReference type="PANTHER" id="PTHR32182">
    <property type="entry name" value="DNA REPLICATION AND REPAIR PROTEIN RECF"/>
    <property type="match status" value="1"/>
</dbReference>
<dbReference type="InterPro" id="IPR003593">
    <property type="entry name" value="AAA+_ATPase"/>
</dbReference>
<dbReference type="Proteomes" id="UP000192611">
    <property type="component" value="Unassembled WGS sequence"/>
</dbReference>
<dbReference type="GO" id="GO:0003697">
    <property type="term" value="F:single-stranded DNA binding"/>
    <property type="evidence" value="ECO:0007669"/>
    <property type="project" value="UniProtKB-UniRule"/>
</dbReference>
<dbReference type="SMART" id="SM00382">
    <property type="entry name" value="AAA"/>
    <property type="match status" value="1"/>
</dbReference>
<evidence type="ECO:0000256" key="6">
    <source>
        <dbReference type="HAMAP-Rule" id="MF_00365"/>
    </source>
</evidence>
<dbReference type="GO" id="GO:0006302">
    <property type="term" value="P:double-strand break repair"/>
    <property type="evidence" value="ECO:0007669"/>
    <property type="project" value="TreeGrafter"/>
</dbReference>
<sequence length="368" mass="41682">MYLKYLRLYQFRNFNELEFEPTQDVNIIVGRNGIGKTNLLEAIGYLSSLRSHRASTDRTLMMLGKDEFSVRGIASSELGNVDVRIDYFQERGRRVGYLDGNRVDRLIDMVGRIPSVLFSPEDLNFVRGAPSERRRVIDIFISQLDREYLEALSRYNATLSQRNALLKVIQSGGAEVGQLEVWDDGIIRYGKEIVERRAEWIGGLSKVASRFYRDVTGGEQELNLVYEPSLEVGNDAGIGIGERLNSVREDDIRYGFTTVGPHRDDFKFLLGDIRASQVASQGQTRLMAIAFRLAQSKMMGDYLGEHPILLLDDMGSELDLTHLSEAFRLIPEKGQVFVTTTREDLAPIISGEVTFWRFSDSGIVEMKS</sequence>
<keyword evidence="4 6" id="KW-0067">ATP-binding</keyword>
<dbReference type="SUPFAM" id="SSF52540">
    <property type="entry name" value="P-loop containing nucleoside triphosphate hydrolases"/>
    <property type="match status" value="1"/>
</dbReference>
<dbReference type="NCBIfam" id="TIGR00611">
    <property type="entry name" value="recf"/>
    <property type="match status" value="1"/>
</dbReference>
<dbReference type="AlphaFoldDB" id="A0A1W9S1Y1"/>
<protein>
    <recommendedName>
        <fullName evidence="6">DNA replication and repair protein RecF</fullName>
    </recommendedName>
</protein>
<gene>
    <name evidence="6" type="primary">recF</name>
    <name evidence="8" type="ORF">B6D57_01765</name>
</gene>
<comment type="function">
    <text evidence="6">The RecF protein is involved in DNA metabolism; it is required for DNA replication and normal SOS inducibility. RecF binds preferentially to single-stranded, linear DNA. It also seems to bind ATP.</text>
</comment>
<keyword evidence="2 6" id="KW-0235">DNA replication</keyword>
<evidence type="ECO:0000259" key="7">
    <source>
        <dbReference type="SMART" id="SM00382"/>
    </source>
</evidence>
<comment type="similarity">
    <text evidence="6">Belongs to the RecF family.</text>
</comment>
<keyword evidence="1 6" id="KW-0963">Cytoplasm</keyword>
<evidence type="ECO:0000256" key="5">
    <source>
        <dbReference type="ARBA" id="ARBA00023125"/>
    </source>
</evidence>
<feature type="domain" description="AAA+ ATPase" evidence="7">
    <location>
        <begin position="22"/>
        <end position="360"/>
    </location>
</feature>
<dbReference type="GO" id="GO:0006260">
    <property type="term" value="P:DNA replication"/>
    <property type="evidence" value="ECO:0007669"/>
    <property type="project" value="UniProtKB-UniRule"/>
</dbReference>
<dbReference type="HAMAP" id="MF_00365">
    <property type="entry name" value="RecF"/>
    <property type="match status" value="1"/>
</dbReference>
<accession>A0A1W9S1Y1</accession>
<dbReference type="GO" id="GO:0005737">
    <property type="term" value="C:cytoplasm"/>
    <property type="evidence" value="ECO:0007669"/>
    <property type="project" value="UniProtKB-SubCell"/>
</dbReference>
<evidence type="ECO:0000313" key="9">
    <source>
        <dbReference type="Proteomes" id="UP000192611"/>
    </source>
</evidence>
<comment type="subcellular location">
    <subcellularLocation>
        <location evidence="6">Cytoplasm</location>
    </subcellularLocation>
</comment>
<dbReference type="InterPro" id="IPR001238">
    <property type="entry name" value="DNA-binding_RecF"/>
</dbReference>
<dbReference type="InterPro" id="IPR042174">
    <property type="entry name" value="RecF_2"/>
</dbReference>
<dbReference type="Gene3D" id="3.40.50.300">
    <property type="entry name" value="P-loop containing nucleotide triphosphate hydrolases"/>
    <property type="match status" value="1"/>
</dbReference>
<dbReference type="EMBL" id="NATQ01000023">
    <property type="protein sequence ID" value="OQX90861.1"/>
    <property type="molecule type" value="Genomic_DNA"/>
</dbReference>
<keyword evidence="6" id="KW-0742">SOS response</keyword>
<evidence type="ECO:0000256" key="1">
    <source>
        <dbReference type="ARBA" id="ARBA00022490"/>
    </source>
</evidence>
<comment type="caution">
    <text evidence="8">The sequence shown here is derived from an EMBL/GenBank/DDBJ whole genome shotgun (WGS) entry which is preliminary data.</text>
</comment>
<dbReference type="PANTHER" id="PTHR32182:SF0">
    <property type="entry name" value="DNA REPLICATION AND REPAIR PROTEIN RECF"/>
    <property type="match status" value="1"/>
</dbReference>
<evidence type="ECO:0000256" key="2">
    <source>
        <dbReference type="ARBA" id="ARBA00022705"/>
    </source>
</evidence>
<evidence type="ECO:0000256" key="3">
    <source>
        <dbReference type="ARBA" id="ARBA00022741"/>
    </source>
</evidence>
<keyword evidence="3 6" id="KW-0547">Nucleotide-binding</keyword>
<keyword evidence="6" id="KW-0227">DNA damage</keyword>
<reference evidence="9" key="1">
    <citation type="submission" date="2017-03" db="EMBL/GenBank/DDBJ databases">
        <title>Novel pathways for hydrocarbon cycling and metabolic interdependencies in hydrothermal sediment communities.</title>
        <authorList>
            <person name="Dombrowski N."/>
            <person name="Seitz K."/>
            <person name="Teske A."/>
            <person name="Baker B."/>
        </authorList>
    </citation>
    <scope>NUCLEOTIDE SEQUENCE [LARGE SCALE GENOMIC DNA]</scope>
</reference>
<dbReference type="GO" id="GO:0000731">
    <property type="term" value="P:DNA synthesis involved in DNA repair"/>
    <property type="evidence" value="ECO:0007669"/>
    <property type="project" value="TreeGrafter"/>
</dbReference>
<proteinExistence type="inferred from homology"/>
<dbReference type="InterPro" id="IPR003395">
    <property type="entry name" value="RecF/RecN/SMC_N"/>
</dbReference>
<evidence type="ECO:0000256" key="4">
    <source>
        <dbReference type="ARBA" id="ARBA00022840"/>
    </source>
</evidence>
<keyword evidence="5 6" id="KW-0238">DNA-binding</keyword>